<dbReference type="EMBL" id="UINC01167099">
    <property type="protein sequence ID" value="SVD69414.1"/>
    <property type="molecule type" value="Genomic_DNA"/>
</dbReference>
<feature type="non-terminal residue" evidence="1">
    <location>
        <position position="1"/>
    </location>
</feature>
<sequence>RHSQCRVCTHHIRVILCVRSPPEPLPGRCGGPCRDGDFLDRHRHSRTRRHRRLSLSLRQHPRNALQCRRCRSPGLCYGCPCVGEHHILDHRSSRALAAALSIAPKRGL</sequence>
<reference evidence="1" key="1">
    <citation type="submission" date="2018-05" db="EMBL/GenBank/DDBJ databases">
        <authorList>
            <person name="Lanie J.A."/>
            <person name="Ng W.-L."/>
            <person name="Kazmierczak K.M."/>
            <person name="Andrzejewski T.M."/>
            <person name="Davidsen T.M."/>
            <person name="Wayne K.J."/>
            <person name="Tettelin H."/>
            <person name="Glass J.I."/>
            <person name="Rusch D."/>
            <person name="Podicherti R."/>
            <person name="Tsui H.-C.T."/>
            <person name="Winkler M.E."/>
        </authorList>
    </citation>
    <scope>NUCLEOTIDE SEQUENCE</scope>
</reference>
<dbReference type="AlphaFoldDB" id="A0A382XEY8"/>
<proteinExistence type="predicted"/>
<name>A0A382XEY8_9ZZZZ</name>
<accession>A0A382XEY8</accession>
<organism evidence="1">
    <name type="scientific">marine metagenome</name>
    <dbReference type="NCBI Taxonomy" id="408172"/>
    <lineage>
        <taxon>unclassified sequences</taxon>
        <taxon>metagenomes</taxon>
        <taxon>ecological metagenomes</taxon>
    </lineage>
</organism>
<protein>
    <submittedName>
        <fullName evidence="1">Uncharacterized protein</fullName>
    </submittedName>
</protein>
<evidence type="ECO:0000313" key="1">
    <source>
        <dbReference type="EMBL" id="SVD69414.1"/>
    </source>
</evidence>
<gene>
    <name evidence="1" type="ORF">METZ01_LOCUS422268</name>
</gene>
<feature type="non-terminal residue" evidence="1">
    <location>
        <position position="108"/>
    </location>
</feature>